<dbReference type="InterPro" id="IPR027417">
    <property type="entry name" value="P-loop_NTPase"/>
</dbReference>
<dbReference type="GO" id="GO:0006221">
    <property type="term" value="P:pyrimidine nucleotide biosynthetic process"/>
    <property type="evidence" value="ECO:0007669"/>
    <property type="project" value="UniProtKB-KW"/>
</dbReference>
<keyword evidence="13" id="KW-1185">Reference proteome</keyword>
<dbReference type="PANTHER" id="PTHR23359">
    <property type="entry name" value="NUCLEOTIDE KINASE"/>
    <property type="match status" value="1"/>
</dbReference>
<dbReference type="CDD" id="cd01428">
    <property type="entry name" value="ADK"/>
    <property type="match status" value="4"/>
</dbReference>
<dbReference type="Pfam" id="PF00406">
    <property type="entry name" value="ADK"/>
    <property type="match status" value="5"/>
</dbReference>
<comment type="catalytic activity">
    <reaction evidence="10">
        <text>UMP + ATP = UDP + ADP</text>
        <dbReference type="Rhea" id="RHEA:24400"/>
        <dbReference type="ChEBI" id="CHEBI:30616"/>
        <dbReference type="ChEBI" id="CHEBI:57865"/>
        <dbReference type="ChEBI" id="CHEBI:58223"/>
        <dbReference type="ChEBI" id="CHEBI:456216"/>
        <dbReference type="EC" id="2.7.4.14"/>
    </reaction>
</comment>
<evidence type="ECO:0000256" key="2">
    <source>
        <dbReference type="ARBA" id="ARBA00012955"/>
    </source>
</evidence>
<dbReference type="CDD" id="cd22978">
    <property type="entry name" value="DD_AK5"/>
    <property type="match status" value="1"/>
</dbReference>
<dbReference type="Gene3D" id="3.40.50.300">
    <property type="entry name" value="P-loop containing nucleotide triphosphate hydrolases"/>
    <property type="match status" value="5"/>
</dbReference>
<feature type="compositionally biased region" description="Basic and acidic residues" evidence="11">
    <location>
        <begin position="778"/>
        <end position="788"/>
    </location>
</feature>
<dbReference type="InterPro" id="IPR033690">
    <property type="entry name" value="Adenylat_kinase_CS"/>
</dbReference>
<dbReference type="GeneID" id="136823445"/>
<dbReference type="InterPro" id="IPR000850">
    <property type="entry name" value="Adenylat/UMP-CMP_kin"/>
</dbReference>
<dbReference type="EC" id="2.7.4.3" evidence="2"/>
<dbReference type="GO" id="GO:0005524">
    <property type="term" value="F:ATP binding"/>
    <property type="evidence" value="ECO:0007669"/>
    <property type="project" value="UniProtKB-KW"/>
</dbReference>
<reference evidence="12" key="1">
    <citation type="submission" date="2021-01" db="UniProtKB">
        <authorList>
            <consortium name="EnsemblMetazoa"/>
        </authorList>
    </citation>
    <scope>IDENTIFICATION</scope>
</reference>
<name>A0A7M5XE99_9CNID</name>
<evidence type="ECO:0000256" key="5">
    <source>
        <dbReference type="ARBA" id="ARBA00022741"/>
    </source>
</evidence>
<evidence type="ECO:0000256" key="10">
    <source>
        <dbReference type="ARBA" id="ARBA00048116"/>
    </source>
</evidence>
<dbReference type="Proteomes" id="UP000594262">
    <property type="component" value="Unplaced"/>
</dbReference>
<dbReference type="RefSeq" id="XP_066935734.1">
    <property type="nucleotide sequence ID" value="XM_067079633.1"/>
</dbReference>
<feature type="compositionally biased region" description="Acidic residues" evidence="11">
    <location>
        <begin position="789"/>
        <end position="802"/>
    </location>
</feature>
<evidence type="ECO:0000256" key="11">
    <source>
        <dbReference type="SAM" id="MobiDB-lite"/>
    </source>
</evidence>
<protein>
    <recommendedName>
        <fullName evidence="2">adenylate kinase</fullName>
        <ecNumber evidence="2">2.7.4.3</ecNumber>
    </recommendedName>
</protein>
<evidence type="ECO:0000256" key="1">
    <source>
        <dbReference type="ARBA" id="ARBA00004496"/>
    </source>
</evidence>
<proteinExistence type="inferred from homology"/>
<keyword evidence="7" id="KW-0067">ATP-binding</keyword>
<dbReference type="NCBIfam" id="TIGR01359">
    <property type="entry name" value="UMP_CMP_kin_fam"/>
    <property type="match status" value="2"/>
</dbReference>
<keyword evidence="6" id="KW-0418">Kinase</keyword>
<dbReference type="PROSITE" id="PS00113">
    <property type="entry name" value="ADENYLATE_KINASE"/>
    <property type="match status" value="3"/>
</dbReference>
<dbReference type="GO" id="GO:0005737">
    <property type="term" value="C:cytoplasm"/>
    <property type="evidence" value="ECO:0007669"/>
    <property type="project" value="UniProtKB-SubCell"/>
</dbReference>
<dbReference type="GO" id="GO:0006207">
    <property type="term" value="P:'de novo' pyrimidine nucleobase biosynthetic process"/>
    <property type="evidence" value="ECO:0007669"/>
    <property type="project" value="InterPro"/>
</dbReference>
<dbReference type="AlphaFoldDB" id="A0A7M5XE99"/>
<dbReference type="PRINTS" id="PR00094">
    <property type="entry name" value="ADENYLTKNASE"/>
</dbReference>
<keyword evidence="3" id="KW-0963">Cytoplasm</keyword>
<dbReference type="GO" id="GO:0004017">
    <property type="term" value="F:AMP kinase activity"/>
    <property type="evidence" value="ECO:0007669"/>
    <property type="project" value="UniProtKB-EC"/>
</dbReference>
<feature type="region of interest" description="Disordered" evidence="11">
    <location>
        <begin position="769"/>
        <end position="804"/>
    </location>
</feature>
<dbReference type="HAMAP" id="MF_00235">
    <property type="entry name" value="Adenylate_kinase_Adk"/>
    <property type="match status" value="4"/>
</dbReference>
<dbReference type="FunFam" id="3.40.50.300:FF:000315">
    <property type="entry name" value="Adenylate kinase 1"/>
    <property type="match status" value="3"/>
</dbReference>
<dbReference type="SUPFAM" id="SSF47391">
    <property type="entry name" value="Dimerization-anchoring domain of cAMP-dependent PK regulatory subunit"/>
    <property type="match status" value="1"/>
</dbReference>
<keyword evidence="5" id="KW-0547">Nucleotide-binding</keyword>
<evidence type="ECO:0000313" key="13">
    <source>
        <dbReference type="Proteomes" id="UP000594262"/>
    </source>
</evidence>
<evidence type="ECO:0000256" key="4">
    <source>
        <dbReference type="ARBA" id="ARBA00022679"/>
    </source>
</evidence>
<evidence type="ECO:0000256" key="7">
    <source>
        <dbReference type="ARBA" id="ARBA00022840"/>
    </source>
</evidence>
<sequence length="1200" mass="134511">MSNHSMNAGGLKEAKEYMMDKEIPQLFESMMTALMYKKPEDHIEFLETCLNKAKEDPKIRWHSFIQPLPPIPKATEKIRTEAESPQPFAEDVLASPKAVSPVQNAPSDIVQKKTEASLLAEQVFNKHMQEIDALDNDDEKPWYADYTEKYIDTSAIQEKPIVFVLGGPGSGKGTQCAKIVEKYGFLHLSAGDLLRAEVKKGSEIGAKIDQAIKEGQLVPQDVTICLLKEAMVAKADSKGFLIDGFPREIKQGKQFERQVASAKLMLNYECPDEVLTERLIERGKHSGRVDDNIESIKKRLVLFHEKTSPVVQHYSEIVNSIQANRSIEDVFEDTCKALERIVNPGRPWYADYTEKYIDTSVIQGKPIVFVLGGPGSGKGTQCAKIVEKYGFLHLSAGDLLRAEVKKGSEIGAKIDQAIKEGQLVPQDVTICLLKEAMVAKAGSKGFLIDGFPREIKQGKQFERQVAFASLMLNYECPDEVLTERLIERGKHSGRVDDNIESIKKRLVLFHEKTSPVVQHYSEIVSSIQANRSIDEVFEDTCKALEQSINSQPSTTDTSLDLAKPIVFILGAKSSGREKQCELLSHRYSLHHVSLDTILKEDSEKFQDLMISYADNIPMGVALEAINKRIHNNKDNNGFIIDGFPRTLEEAVCFEMEICPASFVVYFECPDDVLLRRQLGENAESEEEEAAKKNLESFHSRMTPILLKYPDKLKIINSARSEDIIFKETCDFVDFLIAGQKSQVINEEQISPEQQKDIESAVQDIVNEIAPQQSSNDEPQVKSEGKPQVEGEEDHMEVQEEPAGESGNKKLIYQEMLKNKKVIFVAGSPGTGKSTQCQKIAESFGYAHISKDLVLREIEAGTERGLKIVEFLKNKESVPDKLAFDILGEAMLEMDGCHGYLMEGYPANVQQISVFEDEFKLADMVLHLTCPEIVASERFLSRGQPGDTHENYQERLDLYKEQTLPMLDLKVDLVKEIIVSGNPEEIFEEISKHFTEENSQTKPAEETKQEVMAGDLSNKNIVFVLGGPGSGKGTQCAKIVEKYGFCHLSTGDLLRAEVSSGSARAEEMKEIMAKGELIPLETILALLKEAMLKNSDCKGFILDGYPRDVPQGEKFEESVGKCKFILYFHCTNECMTERLLGRAKTSGRVDDNIDTIKLRLKTFENQTLPILDKYSDRIKKIDAMRGVDDIFADVCKELDTL</sequence>
<evidence type="ECO:0000313" key="12">
    <source>
        <dbReference type="EnsemblMetazoa" id="CLYHEMP021578.1"/>
    </source>
</evidence>
<evidence type="ECO:0000256" key="3">
    <source>
        <dbReference type="ARBA" id="ARBA00022490"/>
    </source>
</evidence>
<keyword evidence="9" id="KW-0539">Nucleus</keyword>
<evidence type="ECO:0000256" key="6">
    <source>
        <dbReference type="ARBA" id="ARBA00022777"/>
    </source>
</evidence>
<evidence type="ECO:0000256" key="9">
    <source>
        <dbReference type="ARBA" id="ARBA00023242"/>
    </source>
</evidence>
<keyword evidence="8" id="KW-0665">Pyrimidine biosynthesis</keyword>
<dbReference type="EnsemblMetazoa" id="CLYHEMT021578.1">
    <property type="protein sequence ID" value="CLYHEMP021578.1"/>
    <property type="gene ID" value="CLYHEMG021578"/>
</dbReference>
<comment type="subcellular location">
    <subcellularLocation>
        <location evidence="1">Cytoplasm</location>
    </subcellularLocation>
</comment>
<evidence type="ECO:0000256" key="8">
    <source>
        <dbReference type="ARBA" id="ARBA00022975"/>
    </source>
</evidence>
<accession>A0A7M5XE99</accession>
<dbReference type="SUPFAM" id="SSF52540">
    <property type="entry name" value="P-loop containing nucleoside triphosphate hydrolases"/>
    <property type="match status" value="5"/>
</dbReference>
<keyword evidence="4" id="KW-0808">Transferase</keyword>
<dbReference type="InterPro" id="IPR006266">
    <property type="entry name" value="UMP_CMP_kinase"/>
</dbReference>
<organism evidence="12 13">
    <name type="scientific">Clytia hemisphaerica</name>
    <dbReference type="NCBI Taxonomy" id="252671"/>
    <lineage>
        <taxon>Eukaryota</taxon>
        <taxon>Metazoa</taxon>
        <taxon>Cnidaria</taxon>
        <taxon>Hydrozoa</taxon>
        <taxon>Hydroidolina</taxon>
        <taxon>Leptothecata</taxon>
        <taxon>Obeliida</taxon>
        <taxon>Clytiidae</taxon>
        <taxon>Clytia</taxon>
    </lineage>
</organism>
<dbReference type="OrthoDB" id="442176at2759"/>